<dbReference type="EMBL" id="CADCUC010000002">
    <property type="protein sequence ID" value="CAA9304300.1"/>
    <property type="molecule type" value="Genomic_DNA"/>
</dbReference>
<protein>
    <recommendedName>
        <fullName evidence="4">DUF2892 domain-containing protein</fullName>
    </recommendedName>
</protein>
<keyword evidence="2" id="KW-0472">Membrane</keyword>
<feature type="transmembrane region" description="Helical" evidence="2">
    <location>
        <begin position="29"/>
        <end position="55"/>
    </location>
</feature>
<gene>
    <name evidence="3" type="ORF">AVDCRST_MAG90-2</name>
</gene>
<evidence type="ECO:0008006" key="4">
    <source>
        <dbReference type="Google" id="ProtNLM"/>
    </source>
</evidence>
<keyword evidence="2" id="KW-1133">Transmembrane helix</keyword>
<dbReference type="AlphaFoldDB" id="A0A6J4KF34"/>
<proteinExistence type="predicted"/>
<accession>A0A6J4KF34</accession>
<evidence type="ECO:0000256" key="2">
    <source>
        <dbReference type="SAM" id="Phobius"/>
    </source>
</evidence>
<evidence type="ECO:0000256" key="1">
    <source>
        <dbReference type="SAM" id="MobiDB-lite"/>
    </source>
</evidence>
<keyword evidence="2" id="KW-0812">Transmembrane</keyword>
<reference evidence="3" key="1">
    <citation type="submission" date="2020-02" db="EMBL/GenBank/DDBJ databases">
        <authorList>
            <person name="Meier V. D."/>
        </authorList>
    </citation>
    <scope>NUCLEOTIDE SEQUENCE</scope>
    <source>
        <strain evidence="3">AVDCRST_MAG90</strain>
    </source>
</reference>
<name>A0A6J4KF34_9HYPH</name>
<evidence type="ECO:0000313" key="3">
    <source>
        <dbReference type="EMBL" id="CAA9304300.1"/>
    </source>
</evidence>
<organism evidence="3">
    <name type="scientific">uncultured Microvirga sp</name>
    <dbReference type="NCBI Taxonomy" id="412392"/>
    <lineage>
        <taxon>Bacteria</taxon>
        <taxon>Pseudomonadati</taxon>
        <taxon>Pseudomonadota</taxon>
        <taxon>Alphaproteobacteria</taxon>
        <taxon>Hyphomicrobiales</taxon>
        <taxon>Methylobacteriaceae</taxon>
        <taxon>Microvirga</taxon>
        <taxon>environmental samples</taxon>
    </lineage>
</organism>
<feature type="region of interest" description="Disordered" evidence="1">
    <location>
        <begin position="81"/>
        <end position="138"/>
    </location>
</feature>
<sequence length="138" mass="14061">MAAPRYVAKRVGDQYVLQRQDSTGACQDVLFASIGGVLALCGFVRGGLLGWLAFFGGASMISRGMTGRNPFCGVLATAGRARDDAADPGPSHQNDARPTLQSPADAVDEASMESFPGSDPPARTGVSAAGAAAPNATF</sequence>
<feature type="compositionally biased region" description="Low complexity" evidence="1">
    <location>
        <begin position="128"/>
        <end position="138"/>
    </location>
</feature>